<feature type="active site" description="Proton acceptor" evidence="10">
    <location>
        <position position="62"/>
    </location>
</feature>
<evidence type="ECO:0000259" key="12">
    <source>
        <dbReference type="PROSITE" id="PS50305"/>
    </source>
</evidence>
<evidence type="ECO:0000256" key="6">
    <source>
        <dbReference type="ARBA" id="ARBA00023027"/>
    </source>
</evidence>
<comment type="cofactor">
    <cofactor evidence="1">
        <name>Zn(2+)</name>
        <dbReference type="ChEBI" id="CHEBI:29105"/>
    </cofactor>
</comment>
<dbReference type="SUPFAM" id="SSF52467">
    <property type="entry name" value="DHS-like NAD/FAD-binding domain"/>
    <property type="match status" value="1"/>
</dbReference>
<keyword evidence="4 10" id="KW-0479">Metal-binding</keyword>
<dbReference type="InterPro" id="IPR029035">
    <property type="entry name" value="DHS-like_NAD/FAD-binding_dom"/>
</dbReference>
<dbReference type="Gene3D" id="3.40.50.1220">
    <property type="entry name" value="TPP-binding domain"/>
    <property type="match status" value="2"/>
</dbReference>
<feature type="region of interest" description="Disordered" evidence="11">
    <location>
        <begin position="89"/>
        <end position="128"/>
    </location>
</feature>
<dbReference type="PROSITE" id="PS50305">
    <property type="entry name" value="SIRTUIN"/>
    <property type="match status" value="1"/>
</dbReference>
<dbReference type="GO" id="GO:0005634">
    <property type="term" value="C:nucleus"/>
    <property type="evidence" value="ECO:0000318"/>
    <property type="project" value="GO_Central"/>
</dbReference>
<dbReference type="GO" id="GO:0046872">
    <property type="term" value="F:metal ion binding"/>
    <property type="evidence" value="ECO:0007669"/>
    <property type="project" value="UniProtKB-KW"/>
</dbReference>
<keyword evidence="2" id="KW-0597">Phosphoprotein</keyword>
<dbReference type="InterPro" id="IPR003000">
    <property type="entry name" value="Sirtuin"/>
</dbReference>
<feature type="compositionally biased region" description="Low complexity" evidence="11">
    <location>
        <begin position="172"/>
        <end position="185"/>
    </location>
</feature>
<feature type="compositionally biased region" description="Polar residues" evidence="11">
    <location>
        <begin position="188"/>
        <end position="206"/>
    </location>
</feature>
<gene>
    <name evidence="13" type="ORF">KFL_000700180</name>
</gene>
<dbReference type="Pfam" id="PF02146">
    <property type="entry name" value="SIR2"/>
    <property type="match status" value="1"/>
</dbReference>
<dbReference type="Proteomes" id="UP000054558">
    <property type="component" value="Unassembled WGS sequence"/>
</dbReference>
<dbReference type="InterPro" id="IPR050134">
    <property type="entry name" value="NAD-dep_sirtuin_deacylases"/>
</dbReference>
<keyword evidence="14" id="KW-1185">Reference proteome</keyword>
<keyword evidence="5 10" id="KW-0862">Zinc</keyword>
<dbReference type="GO" id="GO:0070403">
    <property type="term" value="F:NAD+ binding"/>
    <property type="evidence" value="ECO:0007669"/>
    <property type="project" value="InterPro"/>
</dbReference>
<sequence>MDLEGPRQRPPPVAYTQVRPSYAHRTLALLVQAGLVKHVVTQNVDGLHRVSGVPREKLSELHGNARMERCAECGREYLRDYATWSVTAGTGSTSASARAKRRRSSERALPFGASAHASGESIPSERPTLPFESFLPRDCFPPSAGRLTSCSSQPSNESTPLDNPRPSDSFRPSNSPLLSNLSSPSGHLVQSSTSQASDHSAHSSTLRPPITPYRPIASPGPFAAHRPIAFTPFESFHRRCESQGCAGSLRHCVTLFREPLPDSAVRSAERETALADAALVLGSSLRVAPACDYPADVAASGGNLAIVNLQPTPLDAKADVIIRRGCDQVMELLLSHLKSNVGLTCGFHEPMSELCESQVCGQALMGLSEAAS</sequence>
<evidence type="ECO:0000256" key="11">
    <source>
        <dbReference type="SAM" id="MobiDB-lite"/>
    </source>
</evidence>
<feature type="region of interest" description="Disordered" evidence="11">
    <location>
        <begin position="145"/>
        <end position="218"/>
    </location>
</feature>
<dbReference type="Gene3D" id="2.20.28.200">
    <property type="match status" value="2"/>
</dbReference>
<evidence type="ECO:0000256" key="8">
    <source>
        <dbReference type="ARBA" id="ARBA00041832"/>
    </source>
</evidence>
<evidence type="ECO:0000256" key="5">
    <source>
        <dbReference type="ARBA" id="ARBA00022833"/>
    </source>
</evidence>
<feature type="binding site" evidence="10">
    <location>
        <position position="240"/>
    </location>
    <ligand>
        <name>Zn(2+)</name>
        <dbReference type="ChEBI" id="CHEBI:29105"/>
    </ligand>
</feature>
<dbReference type="PANTHER" id="PTHR11085:SF1">
    <property type="entry name" value="NAD-DEPENDENT PROTEIN DEACETYLASE SIRTUIN-7"/>
    <property type="match status" value="1"/>
</dbReference>
<feature type="binding site" evidence="10">
    <location>
        <position position="70"/>
    </location>
    <ligand>
        <name>Zn(2+)</name>
        <dbReference type="ChEBI" id="CHEBI:29105"/>
    </ligand>
</feature>
<dbReference type="STRING" id="105231.A0A1Y1HVS0"/>
<evidence type="ECO:0000256" key="3">
    <source>
        <dbReference type="ARBA" id="ARBA00022679"/>
    </source>
</evidence>
<feature type="compositionally biased region" description="Polar residues" evidence="11">
    <location>
        <begin position="146"/>
        <end position="161"/>
    </location>
</feature>
<dbReference type="InterPro" id="IPR026590">
    <property type="entry name" value="Ssirtuin_cat_dom"/>
</dbReference>
<dbReference type="OrthoDB" id="2919105at2759"/>
<evidence type="ECO:0000256" key="10">
    <source>
        <dbReference type="PROSITE-ProRule" id="PRU00236"/>
    </source>
</evidence>
<keyword evidence="6" id="KW-0520">NAD</keyword>
<accession>A0A1Y1HVS0</accession>
<feature type="binding site" evidence="10">
    <location>
        <position position="245"/>
    </location>
    <ligand>
        <name>Zn(2+)</name>
        <dbReference type="ChEBI" id="CHEBI:29105"/>
    </ligand>
</feature>
<protein>
    <recommendedName>
        <fullName evidence="9">Regulatory protein SIR2 homolog 7</fullName>
    </recommendedName>
    <alternativeName>
        <fullName evidence="8">SIR2-like protein 7</fullName>
    </alternativeName>
</protein>
<evidence type="ECO:0000256" key="7">
    <source>
        <dbReference type="ARBA" id="ARBA00038170"/>
    </source>
</evidence>
<evidence type="ECO:0000313" key="14">
    <source>
        <dbReference type="Proteomes" id="UP000054558"/>
    </source>
</evidence>
<evidence type="ECO:0000256" key="9">
    <source>
        <dbReference type="ARBA" id="ARBA00043038"/>
    </source>
</evidence>
<proteinExistence type="inferred from homology"/>
<evidence type="ECO:0000256" key="2">
    <source>
        <dbReference type="ARBA" id="ARBA00022553"/>
    </source>
</evidence>
<dbReference type="AlphaFoldDB" id="A0A1Y1HVS0"/>
<dbReference type="PANTHER" id="PTHR11085">
    <property type="entry name" value="NAD-DEPENDENT PROTEIN DEACYLASE SIRTUIN-5, MITOCHONDRIAL-RELATED"/>
    <property type="match status" value="1"/>
</dbReference>
<keyword evidence="3" id="KW-0808">Transferase</keyword>
<evidence type="ECO:0000313" key="13">
    <source>
        <dbReference type="EMBL" id="GAQ81081.1"/>
    </source>
</evidence>
<reference evidence="13 14" key="1">
    <citation type="journal article" date="2014" name="Nat. Commun.">
        <title>Klebsormidium flaccidum genome reveals primary factors for plant terrestrial adaptation.</title>
        <authorList>
            <person name="Hori K."/>
            <person name="Maruyama F."/>
            <person name="Fujisawa T."/>
            <person name="Togashi T."/>
            <person name="Yamamoto N."/>
            <person name="Seo M."/>
            <person name="Sato S."/>
            <person name="Yamada T."/>
            <person name="Mori H."/>
            <person name="Tajima N."/>
            <person name="Moriyama T."/>
            <person name="Ikeuchi M."/>
            <person name="Watanabe M."/>
            <person name="Wada H."/>
            <person name="Kobayashi K."/>
            <person name="Saito M."/>
            <person name="Masuda T."/>
            <person name="Sasaki-Sekimoto Y."/>
            <person name="Mashiguchi K."/>
            <person name="Awai K."/>
            <person name="Shimojima M."/>
            <person name="Masuda S."/>
            <person name="Iwai M."/>
            <person name="Nobusawa T."/>
            <person name="Narise T."/>
            <person name="Kondo S."/>
            <person name="Saito H."/>
            <person name="Sato R."/>
            <person name="Murakawa M."/>
            <person name="Ihara Y."/>
            <person name="Oshima-Yamada Y."/>
            <person name="Ohtaka K."/>
            <person name="Satoh M."/>
            <person name="Sonobe K."/>
            <person name="Ishii M."/>
            <person name="Ohtani R."/>
            <person name="Kanamori-Sato M."/>
            <person name="Honoki R."/>
            <person name="Miyazaki D."/>
            <person name="Mochizuki H."/>
            <person name="Umetsu J."/>
            <person name="Higashi K."/>
            <person name="Shibata D."/>
            <person name="Kamiya Y."/>
            <person name="Sato N."/>
            <person name="Nakamura Y."/>
            <person name="Tabata S."/>
            <person name="Ida S."/>
            <person name="Kurokawa K."/>
            <person name="Ohta H."/>
        </authorList>
    </citation>
    <scope>NUCLEOTIDE SEQUENCE [LARGE SCALE GENOMIC DNA]</scope>
    <source>
        <strain evidence="13 14">NIES-2285</strain>
    </source>
</reference>
<comment type="similarity">
    <text evidence="7">Belongs to the sirtuin family. Class IV subfamily.</text>
</comment>
<feature type="binding site" evidence="10">
    <location>
        <position position="73"/>
    </location>
    <ligand>
        <name>Zn(2+)</name>
        <dbReference type="ChEBI" id="CHEBI:29105"/>
    </ligand>
</feature>
<dbReference type="GO" id="GO:0140861">
    <property type="term" value="P:DNA repair-dependent chromatin remodeling"/>
    <property type="evidence" value="ECO:0000318"/>
    <property type="project" value="GO_Central"/>
</dbReference>
<evidence type="ECO:0000256" key="1">
    <source>
        <dbReference type="ARBA" id="ARBA00001947"/>
    </source>
</evidence>
<feature type="domain" description="Deacetylase sirtuin-type" evidence="12">
    <location>
        <begin position="1"/>
        <end position="340"/>
    </location>
</feature>
<organism evidence="13 14">
    <name type="scientific">Klebsormidium nitens</name>
    <name type="common">Green alga</name>
    <name type="synonym">Ulothrix nitens</name>
    <dbReference type="NCBI Taxonomy" id="105231"/>
    <lineage>
        <taxon>Eukaryota</taxon>
        <taxon>Viridiplantae</taxon>
        <taxon>Streptophyta</taxon>
        <taxon>Klebsormidiophyceae</taxon>
        <taxon>Klebsormidiales</taxon>
        <taxon>Klebsormidiaceae</taxon>
        <taxon>Klebsormidium</taxon>
    </lineage>
</organism>
<name>A0A1Y1HVS0_KLENI</name>
<dbReference type="GO" id="GO:0017136">
    <property type="term" value="F:histone deacetylase activity, NAD-dependent"/>
    <property type="evidence" value="ECO:0000318"/>
    <property type="project" value="GO_Central"/>
</dbReference>
<evidence type="ECO:0000256" key="4">
    <source>
        <dbReference type="ARBA" id="ARBA00022723"/>
    </source>
</evidence>
<dbReference type="EMBL" id="DF237019">
    <property type="protein sequence ID" value="GAQ81081.1"/>
    <property type="molecule type" value="Genomic_DNA"/>
</dbReference>